<accession>M2Z6R8</accession>
<dbReference type="STRING" id="1244869.H261_10662"/>
<dbReference type="NCBIfam" id="TIGR02384">
    <property type="entry name" value="RelB_DinJ"/>
    <property type="match status" value="1"/>
</dbReference>
<organism evidence="3 4">
    <name type="scientific">Paramagnetospirillum caucaseum</name>
    <dbReference type="NCBI Taxonomy" id="1244869"/>
    <lineage>
        <taxon>Bacteria</taxon>
        <taxon>Pseudomonadati</taxon>
        <taxon>Pseudomonadota</taxon>
        <taxon>Alphaproteobacteria</taxon>
        <taxon>Rhodospirillales</taxon>
        <taxon>Magnetospirillaceae</taxon>
        <taxon>Paramagnetospirillum</taxon>
    </lineage>
</organism>
<evidence type="ECO:0000256" key="1">
    <source>
        <dbReference type="ARBA" id="ARBA00010562"/>
    </source>
</evidence>
<dbReference type="PIRSF" id="PIRSF003108">
    <property type="entry name" value="DinJ"/>
    <property type="match status" value="1"/>
</dbReference>
<dbReference type="PANTHER" id="PTHR38781">
    <property type="entry name" value="ANTITOXIN DINJ-RELATED"/>
    <property type="match status" value="1"/>
</dbReference>
<dbReference type="PANTHER" id="PTHR38781:SF1">
    <property type="entry name" value="ANTITOXIN DINJ-RELATED"/>
    <property type="match status" value="1"/>
</dbReference>
<name>M2Z6R8_9PROT</name>
<dbReference type="EMBL" id="AONQ01000024">
    <property type="protein sequence ID" value="EME70005.1"/>
    <property type="molecule type" value="Genomic_DNA"/>
</dbReference>
<dbReference type="OrthoDB" id="9799097at2"/>
<keyword evidence="2" id="KW-1277">Toxin-antitoxin system</keyword>
<protein>
    <submittedName>
        <fullName evidence="3">DNA-damage-inducible protein</fullName>
    </submittedName>
</protein>
<dbReference type="GO" id="GO:0000987">
    <property type="term" value="F:cis-regulatory region sequence-specific DNA binding"/>
    <property type="evidence" value="ECO:0007669"/>
    <property type="project" value="InterPro"/>
</dbReference>
<dbReference type="InterPro" id="IPR007337">
    <property type="entry name" value="RelB/DinJ"/>
</dbReference>
<dbReference type="GO" id="GO:0006351">
    <property type="term" value="P:DNA-templated transcription"/>
    <property type="evidence" value="ECO:0007669"/>
    <property type="project" value="TreeGrafter"/>
</dbReference>
<dbReference type="eggNOG" id="COG3077">
    <property type="taxonomic scope" value="Bacteria"/>
</dbReference>
<sequence>MNTVVRARIDEHLKEEAAIVLSSIGLTVSDAFRMMMVRIATEKRLPFEPLVPNAETIAAMEAARRGDVVRVGSVKDLMADLNADD</sequence>
<dbReference type="GO" id="GO:0044010">
    <property type="term" value="P:single-species biofilm formation"/>
    <property type="evidence" value="ECO:0007669"/>
    <property type="project" value="InterPro"/>
</dbReference>
<comment type="caution">
    <text evidence="3">The sequence shown here is derived from an EMBL/GenBank/DDBJ whole genome shotgun (WGS) entry which is preliminary data.</text>
</comment>
<dbReference type="Proteomes" id="UP000011744">
    <property type="component" value="Unassembled WGS sequence"/>
</dbReference>
<dbReference type="Gene3D" id="1.10.1220.10">
    <property type="entry name" value="Met repressor-like"/>
    <property type="match status" value="1"/>
</dbReference>
<dbReference type="InterPro" id="IPR026262">
    <property type="entry name" value="DinJ"/>
</dbReference>
<evidence type="ECO:0000313" key="3">
    <source>
        <dbReference type="EMBL" id="EME70005.1"/>
    </source>
</evidence>
<evidence type="ECO:0000313" key="4">
    <source>
        <dbReference type="Proteomes" id="UP000011744"/>
    </source>
</evidence>
<dbReference type="AlphaFoldDB" id="M2Z6R8"/>
<proteinExistence type="inferred from homology"/>
<comment type="similarity">
    <text evidence="1">Belongs to the RelB/DinJ antitoxin family.</text>
</comment>
<dbReference type="RefSeq" id="WP_008617203.1">
    <property type="nucleotide sequence ID" value="NZ_AONQ01000024.1"/>
</dbReference>
<reference evidence="3 4" key="1">
    <citation type="journal article" date="2014" name="Genome Announc.">
        <title>Draft Genome Sequence of Magnetospirillum sp. Strain SO-1, a Freshwater Magnetotactic Bacterium Isolated from the Ol'khovka River, Russia.</title>
        <authorList>
            <person name="Grouzdev D.S."/>
            <person name="Dziuba M.V."/>
            <person name="Sukhacheva M.S."/>
            <person name="Mardanov A.V."/>
            <person name="Beletskiy A.V."/>
            <person name="Kuznetsov B.B."/>
            <person name="Skryabin K.G."/>
        </authorList>
    </citation>
    <scope>NUCLEOTIDE SEQUENCE [LARGE SCALE GENOMIC DNA]</scope>
    <source>
        <strain evidence="3 4">SO-1</strain>
    </source>
</reference>
<dbReference type="InterPro" id="IPR013321">
    <property type="entry name" value="Arc_rbn_hlx_hlx"/>
</dbReference>
<gene>
    <name evidence="3" type="ORF">H261_10662</name>
</gene>
<dbReference type="PATRIC" id="fig|1244869.3.peg.2154"/>
<dbReference type="Pfam" id="PF04221">
    <property type="entry name" value="RelB"/>
    <property type="match status" value="1"/>
</dbReference>
<dbReference type="GO" id="GO:0006355">
    <property type="term" value="P:regulation of DNA-templated transcription"/>
    <property type="evidence" value="ECO:0007669"/>
    <property type="project" value="InterPro"/>
</dbReference>
<keyword evidence="4" id="KW-1185">Reference proteome</keyword>
<evidence type="ECO:0000256" key="2">
    <source>
        <dbReference type="ARBA" id="ARBA00022649"/>
    </source>
</evidence>
<dbReference type="GO" id="GO:0015643">
    <property type="term" value="F:toxic substance binding"/>
    <property type="evidence" value="ECO:0007669"/>
    <property type="project" value="InterPro"/>
</dbReference>